<protein>
    <recommendedName>
        <fullName evidence="3">DUF2939 domain-containing protein</fullName>
    </recommendedName>
</protein>
<dbReference type="Pfam" id="PF11159">
    <property type="entry name" value="DUF2939"/>
    <property type="match status" value="1"/>
</dbReference>
<sequence>MLTRLIAILIGAFLVAWFASPVFAVRSLINAARTGDEARLERLVDFPAVRDDLKAQLNAQLVRRVREDPELRDDPLSGLGLVLAPSLISGVVDAFVTPGAIAAMVQTAEAPDIIGDEDAVTLEPPEDREKDIRIGYGYRGLNRFAGTLTDRDRPHERIDLIMERRGVFSWKLAQVRLPRD</sequence>
<proteinExistence type="predicted"/>
<evidence type="ECO:0008006" key="3">
    <source>
        <dbReference type="Google" id="ProtNLM"/>
    </source>
</evidence>
<comment type="caution">
    <text evidence="1">The sequence shown here is derived from an EMBL/GenBank/DDBJ whole genome shotgun (WGS) entry which is preliminary data.</text>
</comment>
<dbReference type="EMBL" id="BATC01000008">
    <property type="protein sequence ID" value="GAD58558.1"/>
    <property type="molecule type" value="Genomic_DNA"/>
</dbReference>
<dbReference type="AlphaFoldDB" id="A0A8E0NAU8"/>
<gene>
    <name evidence="1" type="ORF">MBEBAB_0808</name>
</gene>
<evidence type="ECO:0000313" key="2">
    <source>
        <dbReference type="Proteomes" id="UP000016569"/>
    </source>
</evidence>
<dbReference type="Proteomes" id="UP000016569">
    <property type="component" value="Unassembled WGS sequence"/>
</dbReference>
<name>A0A8E0NAU8_9CAUL</name>
<keyword evidence="2" id="KW-1185">Reference proteome</keyword>
<dbReference type="InterPro" id="IPR021330">
    <property type="entry name" value="DUF2939"/>
</dbReference>
<evidence type="ECO:0000313" key="1">
    <source>
        <dbReference type="EMBL" id="GAD58558.1"/>
    </source>
</evidence>
<organism evidence="1 2">
    <name type="scientific">Brevundimonas abyssalis TAR-001</name>
    <dbReference type="NCBI Taxonomy" id="1391729"/>
    <lineage>
        <taxon>Bacteria</taxon>
        <taxon>Pseudomonadati</taxon>
        <taxon>Pseudomonadota</taxon>
        <taxon>Alphaproteobacteria</taxon>
        <taxon>Caulobacterales</taxon>
        <taxon>Caulobacteraceae</taxon>
        <taxon>Brevundimonas</taxon>
    </lineage>
</organism>
<accession>A0A8E0NAU8</accession>
<reference evidence="2" key="1">
    <citation type="journal article" date="2013" name="Genome Announc.">
        <title>Draft Genome Sequence of the Dimorphic Prosthecate Bacterium Brevundimonas abyssalis TAR-001T.</title>
        <authorList>
            <person name="Tsubouchi T."/>
            <person name="Nishi S."/>
            <person name="Usui K."/>
            <person name="Shimane Y."/>
            <person name="Takaki Y."/>
            <person name="Maruyama T."/>
            <person name="Hatada Y."/>
        </authorList>
    </citation>
    <scope>NUCLEOTIDE SEQUENCE [LARGE SCALE GENOMIC DNA]</scope>
    <source>
        <strain evidence="2">TAR-001</strain>
    </source>
</reference>